<accession>A0A2U9IDM5</accession>
<dbReference type="RefSeq" id="WP_110270029.1">
    <property type="nucleotide sequence ID" value="NZ_CP029289.2"/>
</dbReference>
<dbReference type="GeneID" id="36831616"/>
<dbReference type="Proteomes" id="UP000248044">
    <property type="component" value="Chromosome"/>
</dbReference>
<dbReference type="EMBL" id="CP029289">
    <property type="protein sequence ID" value="AWR94148.1"/>
    <property type="molecule type" value="Genomic_DNA"/>
</dbReference>
<reference evidence="2 3" key="1">
    <citation type="submission" date="2018-05" db="EMBL/GenBank/DDBJ databases">
        <title>Complete Genome Sequences of Extremely Thermoacidophilic, Metal-Mobilizing Type-Strain Members of the Archaeal Family Sulfolobaceae: Acidianus brierleyi DSM-1651T, Acidianus sulfidivorans DSM-18786T, Metallosphaera hakonensis DSM-7519T, and Metallosphaera prunae DSM-10039T.</title>
        <authorList>
            <person name="Counts J.A."/>
            <person name="Kelly R.M."/>
        </authorList>
    </citation>
    <scope>NUCLEOTIDE SEQUENCE [LARGE SCALE GENOMIC DNA]</scope>
    <source>
        <strain evidence="2 3">DSM 1651</strain>
    </source>
</reference>
<evidence type="ECO:0000256" key="1">
    <source>
        <dbReference type="SAM" id="MobiDB-lite"/>
    </source>
</evidence>
<evidence type="ECO:0000313" key="2">
    <source>
        <dbReference type="EMBL" id="AWR94148.1"/>
    </source>
</evidence>
<feature type="region of interest" description="Disordered" evidence="1">
    <location>
        <begin position="81"/>
        <end position="115"/>
    </location>
</feature>
<dbReference type="OrthoDB" id="43553at2157"/>
<dbReference type="KEGG" id="abri:DFR85_05630"/>
<proteinExistence type="predicted"/>
<feature type="compositionally biased region" description="Basic and acidic residues" evidence="1">
    <location>
        <begin position="81"/>
        <end position="98"/>
    </location>
</feature>
<name>A0A2U9IDM5_9CREN</name>
<dbReference type="AlphaFoldDB" id="A0A2U9IDM5"/>
<sequence>MKRVLRIPRFTKDGKTKTLELLMDSPTTNDKGFPQEAKFLIVIDDGNNRVGFQLSQSEAALLYHRLDYILNEASKEYIDLEDKSRRSYEKKMNKGKEKEDEEFIDELNDEDQESQ</sequence>
<protein>
    <submittedName>
        <fullName evidence="2">Uncharacterized protein</fullName>
    </submittedName>
</protein>
<keyword evidence="3" id="KW-1185">Reference proteome</keyword>
<feature type="compositionally biased region" description="Acidic residues" evidence="1">
    <location>
        <begin position="99"/>
        <end position="115"/>
    </location>
</feature>
<gene>
    <name evidence="2" type="ORF">DFR85_05630</name>
</gene>
<organism evidence="2 3">
    <name type="scientific">Acidianus brierleyi</name>
    <dbReference type="NCBI Taxonomy" id="41673"/>
    <lineage>
        <taxon>Archaea</taxon>
        <taxon>Thermoproteota</taxon>
        <taxon>Thermoprotei</taxon>
        <taxon>Sulfolobales</taxon>
        <taxon>Sulfolobaceae</taxon>
        <taxon>Acidianus</taxon>
    </lineage>
</organism>
<evidence type="ECO:0000313" key="3">
    <source>
        <dbReference type="Proteomes" id="UP000248044"/>
    </source>
</evidence>